<evidence type="ECO:0000256" key="5">
    <source>
        <dbReference type="ARBA" id="ARBA00022989"/>
    </source>
</evidence>
<keyword evidence="5" id="KW-1133">Transmembrane helix</keyword>
<keyword evidence="3" id="KW-1003">Cell membrane</keyword>
<organism evidence="9 10">
    <name type="scientific">Sinocyclocheilus grahami</name>
    <name type="common">Dianchi golden-line fish</name>
    <name type="synonym">Barbus grahami</name>
    <dbReference type="NCBI Taxonomy" id="75366"/>
    <lineage>
        <taxon>Eukaryota</taxon>
        <taxon>Metazoa</taxon>
        <taxon>Chordata</taxon>
        <taxon>Craniata</taxon>
        <taxon>Vertebrata</taxon>
        <taxon>Euteleostomi</taxon>
        <taxon>Actinopterygii</taxon>
        <taxon>Neopterygii</taxon>
        <taxon>Teleostei</taxon>
        <taxon>Ostariophysi</taxon>
        <taxon>Cypriniformes</taxon>
        <taxon>Cyprinidae</taxon>
        <taxon>Cyprininae</taxon>
        <taxon>Sinocyclocheilus</taxon>
    </lineage>
</organism>
<sequence length="219" mass="24427">GMPLSLHDNTCGKLASTTWIFFYESVSGFHLSINTTANITKLRIPYPQTGTWYLSLRSLCATEHGFEMCTNVTAEVYLRSFLTPCINDCGTYGQCKLLRTNNYLYAACECKAGWDGWGCTDNTEAYSYGFQLLSTLLLCLSNLMFIPPVTIAIRSHYLLEASVYIFTMFFSTVSLNHQALWSSASWSMTCCSSVTSSARSCLYGSLLSPWPDSNPLSNR</sequence>
<dbReference type="Proteomes" id="UP000472262">
    <property type="component" value="Unassembled WGS sequence"/>
</dbReference>
<evidence type="ECO:0000256" key="2">
    <source>
        <dbReference type="ARBA" id="ARBA00005542"/>
    </source>
</evidence>
<evidence type="ECO:0000256" key="6">
    <source>
        <dbReference type="ARBA" id="ARBA00023136"/>
    </source>
</evidence>
<evidence type="ECO:0000313" key="9">
    <source>
        <dbReference type="Ensembl" id="ENSSGRP00000021497.1"/>
    </source>
</evidence>
<dbReference type="PANTHER" id="PTHR14319">
    <property type="entry name" value="FIVE-SPAN TRANSMEMBRANE PROTEIN M83"/>
    <property type="match status" value="1"/>
</dbReference>
<dbReference type="Ensembl" id="ENSSGRT00000023197.1">
    <property type="protein sequence ID" value="ENSSGRP00000021497.1"/>
    <property type="gene ID" value="ENSSGRG00000012847.1"/>
</dbReference>
<reference evidence="9" key="2">
    <citation type="submission" date="2025-09" db="UniProtKB">
        <authorList>
            <consortium name="Ensembl"/>
        </authorList>
    </citation>
    <scope>IDENTIFICATION</scope>
</reference>
<reference evidence="9" key="1">
    <citation type="submission" date="2025-08" db="UniProtKB">
        <authorList>
            <consortium name="Ensembl"/>
        </authorList>
    </citation>
    <scope>IDENTIFICATION</scope>
</reference>
<keyword evidence="10" id="KW-1185">Reference proteome</keyword>
<comment type="subcellular location">
    <subcellularLocation>
        <location evidence="1">Cell membrane</location>
        <topology evidence="1">Multi-pass membrane protein</topology>
    </subcellularLocation>
</comment>
<gene>
    <name evidence="9" type="primary">LOC107574655</name>
</gene>
<protein>
    <submittedName>
        <fullName evidence="9">Transmembrane protein 8B</fullName>
    </submittedName>
</protein>
<dbReference type="InterPro" id="IPR000742">
    <property type="entry name" value="EGF"/>
</dbReference>
<dbReference type="GO" id="GO:0005886">
    <property type="term" value="C:plasma membrane"/>
    <property type="evidence" value="ECO:0007669"/>
    <property type="project" value="UniProtKB-SubCell"/>
</dbReference>
<comment type="similarity">
    <text evidence="2">Belongs to the TMEM8 family.</text>
</comment>
<dbReference type="PANTHER" id="PTHR14319:SF6">
    <property type="entry name" value="TRANSMEMBRANE PROTEIN 8B"/>
    <property type="match status" value="1"/>
</dbReference>
<evidence type="ECO:0000256" key="1">
    <source>
        <dbReference type="ARBA" id="ARBA00004651"/>
    </source>
</evidence>
<keyword evidence="4" id="KW-0812">Transmembrane</keyword>
<evidence type="ECO:0000256" key="3">
    <source>
        <dbReference type="ARBA" id="ARBA00022475"/>
    </source>
</evidence>
<accession>A0A672LDE8</accession>
<evidence type="ECO:0000256" key="4">
    <source>
        <dbReference type="ARBA" id="ARBA00022692"/>
    </source>
</evidence>
<keyword evidence="6" id="KW-0472">Membrane</keyword>
<dbReference type="AlphaFoldDB" id="A0A672LDE8"/>
<dbReference type="InterPro" id="IPR021910">
    <property type="entry name" value="NGX6/PGAP6/MYMK"/>
</dbReference>
<evidence type="ECO:0000313" key="10">
    <source>
        <dbReference type="Proteomes" id="UP000472262"/>
    </source>
</evidence>
<proteinExistence type="inferred from homology"/>
<evidence type="ECO:0000259" key="7">
    <source>
        <dbReference type="PROSITE" id="PS00022"/>
    </source>
</evidence>
<dbReference type="PROSITE" id="PS00022">
    <property type="entry name" value="EGF_1"/>
    <property type="match status" value="1"/>
</dbReference>
<dbReference type="PROSITE" id="PS01186">
    <property type="entry name" value="EGF_2"/>
    <property type="match status" value="1"/>
</dbReference>
<name>A0A672LDE8_SINGR</name>
<dbReference type="Pfam" id="PF12036">
    <property type="entry name" value="DUF3522"/>
    <property type="match status" value="1"/>
</dbReference>
<feature type="domain" description="EGF-like" evidence="7 8">
    <location>
        <begin position="108"/>
        <end position="119"/>
    </location>
</feature>
<evidence type="ECO:0000259" key="8">
    <source>
        <dbReference type="PROSITE" id="PS01186"/>
    </source>
</evidence>